<feature type="transmembrane region" description="Helical" evidence="6">
    <location>
        <begin position="457"/>
        <end position="479"/>
    </location>
</feature>
<keyword evidence="2" id="KW-1003">Cell membrane</keyword>
<feature type="domain" description="DUF4131" evidence="8">
    <location>
        <begin position="28"/>
        <end position="173"/>
    </location>
</feature>
<evidence type="ECO:0000256" key="4">
    <source>
        <dbReference type="ARBA" id="ARBA00022989"/>
    </source>
</evidence>
<dbReference type="InterPro" id="IPR025405">
    <property type="entry name" value="DUF4131"/>
</dbReference>
<evidence type="ECO:0000313" key="10">
    <source>
        <dbReference type="Proteomes" id="UP001598138"/>
    </source>
</evidence>
<feature type="transmembrane region" description="Helical" evidence="6">
    <location>
        <begin position="237"/>
        <end position="261"/>
    </location>
</feature>
<evidence type="ECO:0000256" key="6">
    <source>
        <dbReference type="SAM" id="Phobius"/>
    </source>
</evidence>
<feature type="transmembrane region" description="Helical" evidence="6">
    <location>
        <begin position="12"/>
        <end position="33"/>
    </location>
</feature>
<name>A0ABW6DBR7_9BACT</name>
<accession>A0ABW6DBR7</accession>
<comment type="caution">
    <text evidence="9">The sequence shown here is derived from an EMBL/GenBank/DDBJ whole genome shotgun (WGS) entry which is preliminary data.</text>
</comment>
<keyword evidence="3 6" id="KW-0812">Transmembrane</keyword>
<evidence type="ECO:0000256" key="3">
    <source>
        <dbReference type="ARBA" id="ARBA00022692"/>
    </source>
</evidence>
<comment type="subcellular location">
    <subcellularLocation>
        <location evidence="1">Cell membrane</location>
        <topology evidence="1">Multi-pass membrane protein</topology>
    </subcellularLocation>
</comment>
<keyword evidence="10" id="KW-1185">Reference proteome</keyword>
<dbReference type="RefSeq" id="WP_377983071.1">
    <property type="nucleotide sequence ID" value="NZ_JBBKXZ010000002.1"/>
</dbReference>
<organism evidence="9 10">
    <name type="scientific">Aquirufa avitistagni</name>
    <dbReference type="NCBI Taxonomy" id="3104728"/>
    <lineage>
        <taxon>Bacteria</taxon>
        <taxon>Pseudomonadati</taxon>
        <taxon>Bacteroidota</taxon>
        <taxon>Cytophagia</taxon>
        <taxon>Cytophagales</taxon>
        <taxon>Flectobacillaceae</taxon>
        <taxon>Aquirufa</taxon>
    </lineage>
</organism>
<keyword evidence="5 6" id="KW-0472">Membrane</keyword>
<sequence>MHSFFSPFPYVRLLIYWIAGTLMACYCPLWAWAPLATCGLCICLIQSEFLLALAFITLSVFRYGQLKIPCALAYDLSTRACVIQVDGQPVEKANTWSVMGKAIALRDQGAWIAGSGFWKVYVDKTAPVPKAGARYLISGYLNPIAAPLFPGGMDWPVYYAQRGVGGQIYAKKDYWLPLGGSASTWDWLNQGRKYFQLALRRALPVGVNRDVAEAMFLGVSSSIDFETMQRYASLGAIHILSVSGLHVGFLYVGLAFIFGFLRRWPWMHFFMIMLFLWAYAGMTGFSGPVLRSAWMFSIVLGARSFRLNHHPVNTLAFSCLVLLVWDPHYLFQAGFQLSYMAVLGLILFQGWLTNMVTSRFWICNQLWEVTCVAIAAQALTWPLVIFYFHQYPNPVHFFLLNPLLILISSITLGVGFVFLALSPLAISWLGDLLELCFTCFHGLLFFVADYFHPVIPLLQLDFTMLGAYYLSIILVGLWWRFRKVSLLISLSILWIAISVPRWFWAPADGMFVTVHQAQVVSIQVAGTHAALYGAMSPAWVQSNVIPMLAQRRVQDTISRKLPQAWSFGEHTFYVAHEPCKPRMAGITDLIIEPSKSSRDLRWLQFWPHAHWYFVRRPSAYRLGQLRGFRSKGITFLGEVPAVYIKKKAARRQPEMY</sequence>
<dbReference type="PANTHER" id="PTHR30619">
    <property type="entry name" value="DNA INTERNALIZATION/COMPETENCE PROTEIN COMEC/REC2"/>
    <property type="match status" value="1"/>
</dbReference>
<evidence type="ECO:0000259" key="7">
    <source>
        <dbReference type="Pfam" id="PF03772"/>
    </source>
</evidence>
<dbReference type="Proteomes" id="UP001598138">
    <property type="component" value="Unassembled WGS sequence"/>
</dbReference>
<dbReference type="Pfam" id="PF13567">
    <property type="entry name" value="DUF4131"/>
    <property type="match status" value="1"/>
</dbReference>
<evidence type="ECO:0000256" key="2">
    <source>
        <dbReference type="ARBA" id="ARBA00022475"/>
    </source>
</evidence>
<feature type="transmembrane region" description="Helical" evidence="6">
    <location>
        <begin position="337"/>
        <end position="354"/>
    </location>
</feature>
<proteinExistence type="predicted"/>
<evidence type="ECO:0000259" key="8">
    <source>
        <dbReference type="Pfam" id="PF13567"/>
    </source>
</evidence>
<gene>
    <name evidence="9" type="ORF">U0R10_06110</name>
</gene>
<feature type="transmembrane region" description="Helical" evidence="6">
    <location>
        <begin position="395"/>
        <end position="420"/>
    </location>
</feature>
<feature type="transmembrane region" description="Helical" evidence="6">
    <location>
        <begin position="432"/>
        <end position="451"/>
    </location>
</feature>
<feature type="transmembrane region" description="Helical" evidence="6">
    <location>
        <begin position="366"/>
        <end position="389"/>
    </location>
</feature>
<dbReference type="InterPro" id="IPR052159">
    <property type="entry name" value="Competence_DNA_uptake"/>
</dbReference>
<dbReference type="PANTHER" id="PTHR30619:SF1">
    <property type="entry name" value="RECOMBINATION PROTEIN 2"/>
    <property type="match status" value="1"/>
</dbReference>
<dbReference type="EMBL" id="JBBKXZ010000002">
    <property type="protein sequence ID" value="MFD3394186.1"/>
    <property type="molecule type" value="Genomic_DNA"/>
</dbReference>
<feature type="transmembrane region" description="Helical" evidence="6">
    <location>
        <begin position="486"/>
        <end position="504"/>
    </location>
</feature>
<dbReference type="InterPro" id="IPR004477">
    <property type="entry name" value="ComEC_N"/>
</dbReference>
<keyword evidence="4 6" id="KW-1133">Transmembrane helix</keyword>
<protein>
    <submittedName>
        <fullName evidence="9">ComEC/Rec2 family competence protein</fullName>
    </submittedName>
</protein>
<evidence type="ECO:0000256" key="1">
    <source>
        <dbReference type="ARBA" id="ARBA00004651"/>
    </source>
</evidence>
<feature type="transmembrane region" description="Helical" evidence="6">
    <location>
        <begin position="39"/>
        <end position="61"/>
    </location>
</feature>
<dbReference type="Pfam" id="PF03772">
    <property type="entry name" value="Competence"/>
    <property type="match status" value="1"/>
</dbReference>
<reference evidence="9 10" key="1">
    <citation type="submission" date="2024-03" db="EMBL/GenBank/DDBJ databases">
        <title>Aquirufa genome sequencing.</title>
        <authorList>
            <person name="Pitt A."/>
            <person name="Hahn M.W."/>
        </authorList>
    </citation>
    <scope>NUCLEOTIDE SEQUENCE [LARGE SCALE GENOMIC DNA]</scope>
    <source>
        <strain evidence="9 10">OSTEICH-129V</strain>
    </source>
</reference>
<evidence type="ECO:0000256" key="5">
    <source>
        <dbReference type="ARBA" id="ARBA00023136"/>
    </source>
</evidence>
<feature type="transmembrane region" description="Helical" evidence="6">
    <location>
        <begin position="267"/>
        <end position="290"/>
    </location>
</feature>
<feature type="domain" description="ComEC/Rec2-related protein" evidence="7">
    <location>
        <begin position="215"/>
        <end position="481"/>
    </location>
</feature>
<dbReference type="NCBIfam" id="TIGR00360">
    <property type="entry name" value="ComEC_N-term"/>
    <property type="match status" value="1"/>
</dbReference>
<evidence type="ECO:0000313" key="9">
    <source>
        <dbReference type="EMBL" id="MFD3394186.1"/>
    </source>
</evidence>